<feature type="chain" id="PRO_5022926031" description="Sensor domain-containing protein" evidence="1">
    <location>
        <begin position="28"/>
        <end position="260"/>
    </location>
</feature>
<evidence type="ECO:0000313" key="3">
    <source>
        <dbReference type="Proteomes" id="UP000322244"/>
    </source>
</evidence>
<evidence type="ECO:0000313" key="2">
    <source>
        <dbReference type="EMBL" id="KAA0024683.1"/>
    </source>
</evidence>
<gene>
    <name evidence="2" type="ORF">FOY51_01700</name>
</gene>
<dbReference type="AlphaFoldDB" id="A0A5A7SJ78"/>
<dbReference type="RefSeq" id="WP_149428458.1">
    <property type="nucleotide sequence ID" value="NZ_VLNY01000001.1"/>
</dbReference>
<dbReference type="EMBL" id="VLNY01000001">
    <property type="protein sequence ID" value="KAA0024683.1"/>
    <property type="molecule type" value="Genomic_DNA"/>
</dbReference>
<evidence type="ECO:0000256" key="1">
    <source>
        <dbReference type="SAM" id="SignalP"/>
    </source>
</evidence>
<feature type="signal peptide" evidence="1">
    <location>
        <begin position="1"/>
        <end position="27"/>
    </location>
</feature>
<protein>
    <recommendedName>
        <fullName evidence="4">Sensor domain-containing protein</fullName>
    </recommendedName>
</protein>
<proteinExistence type="predicted"/>
<comment type="caution">
    <text evidence="2">The sequence shown here is derived from an EMBL/GenBank/DDBJ whole genome shotgun (WGS) entry which is preliminary data.</text>
</comment>
<keyword evidence="3" id="KW-1185">Reference proteome</keyword>
<dbReference type="OrthoDB" id="4549851at2"/>
<organism evidence="2 3">
    <name type="scientific">Antrihabitans cavernicola</name>
    <dbReference type="NCBI Taxonomy" id="2495913"/>
    <lineage>
        <taxon>Bacteria</taxon>
        <taxon>Bacillati</taxon>
        <taxon>Actinomycetota</taxon>
        <taxon>Actinomycetes</taxon>
        <taxon>Mycobacteriales</taxon>
        <taxon>Nocardiaceae</taxon>
        <taxon>Antrihabitans</taxon>
    </lineage>
</organism>
<evidence type="ECO:0008006" key="4">
    <source>
        <dbReference type="Google" id="ProtNLM"/>
    </source>
</evidence>
<sequence>MRLRTAALAVVATATLAACGNSGTDVANEADTSIQTATTTGAPDVQVGAVPGNAHAATALRPWVIDVVKQDLGALTRKCWTVPPDQIEPMYGDPKRIVEAVANPGIVGQFATFWRSNTTEVSARFTEIDSNYACPKVSPVGSSTPFTDEDARYTVERYLARTVGRPVNVSDVEASYPLVCPNLNVWNPSGTGPTAPPLAVHPDPLHGATAFDPKALKVETVRPNYVAVTGPVTDASGATRNARFTLTPGTGAYCIGEIAR</sequence>
<reference evidence="2 3" key="1">
    <citation type="submission" date="2019-07" db="EMBL/GenBank/DDBJ databases">
        <title>Rhodococcus cavernicolus sp. nov., isolated from a cave.</title>
        <authorList>
            <person name="Lee S.D."/>
        </authorList>
    </citation>
    <scope>NUCLEOTIDE SEQUENCE [LARGE SCALE GENOMIC DNA]</scope>
    <source>
        <strain evidence="2 3">C1-24</strain>
    </source>
</reference>
<dbReference type="PROSITE" id="PS51257">
    <property type="entry name" value="PROKAR_LIPOPROTEIN"/>
    <property type="match status" value="1"/>
</dbReference>
<keyword evidence="1" id="KW-0732">Signal</keyword>
<accession>A0A5A7SJ78</accession>
<dbReference type="Proteomes" id="UP000322244">
    <property type="component" value="Unassembled WGS sequence"/>
</dbReference>
<name>A0A5A7SJ78_9NOCA</name>